<evidence type="ECO:0000313" key="1">
    <source>
        <dbReference type="EMBL" id="RVU04154.1"/>
    </source>
</evidence>
<comment type="caution">
    <text evidence="1">The sequence shown here is derived from an EMBL/GenBank/DDBJ whole genome shotgun (WGS) entry which is preliminary data.</text>
</comment>
<gene>
    <name evidence="1" type="ORF">EOE18_13120</name>
</gene>
<dbReference type="InterPro" id="IPR021074">
    <property type="entry name" value="Formate_DH_dsu"/>
</dbReference>
<sequence length="62" mass="6792">MANQIAANLAAQGEAAAVEQTAQHIRLYWDPRMKAALREIDMQDLSPIAKEAAAQVLDRKTS</sequence>
<protein>
    <submittedName>
        <fullName evidence="1">Formate dehydrogenase</fullName>
    </submittedName>
</protein>
<proteinExistence type="predicted"/>
<evidence type="ECO:0000313" key="2">
    <source>
        <dbReference type="Proteomes" id="UP000282837"/>
    </source>
</evidence>
<name>A0A437N2I5_9SPHN</name>
<dbReference type="OrthoDB" id="7409377at2"/>
<organism evidence="1 2">
    <name type="scientific">Novosphingobium umbonatum</name>
    <dbReference type="NCBI Taxonomy" id="1908524"/>
    <lineage>
        <taxon>Bacteria</taxon>
        <taxon>Pseudomonadati</taxon>
        <taxon>Pseudomonadota</taxon>
        <taxon>Alphaproteobacteria</taxon>
        <taxon>Sphingomonadales</taxon>
        <taxon>Sphingomonadaceae</taxon>
        <taxon>Novosphingobium</taxon>
    </lineage>
</organism>
<dbReference type="EMBL" id="SACO01000010">
    <property type="protein sequence ID" value="RVU04154.1"/>
    <property type="molecule type" value="Genomic_DNA"/>
</dbReference>
<dbReference type="AlphaFoldDB" id="A0A437N2I5"/>
<dbReference type="Pfam" id="PF11390">
    <property type="entry name" value="FdsD"/>
    <property type="match status" value="1"/>
</dbReference>
<keyword evidence="2" id="KW-1185">Reference proteome</keyword>
<accession>A0A437N2I5</accession>
<reference evidence="1 2" key="1">
    <citation type="submission" date="2019-01" db="EMBL/GenBank/DDBJ databases">
        <authorList>
            <person name="Chen W.-M."/>
        </authorList>
    </citation>
    <scope>NUCLEOTIDE SEQUENCE [LARGE SCALE GENOMIC DNA]</scope>
    <source>
        <strain evidence="1 2">FSY-9</strain>
    </source>
</reference>
<dbReference type="Proteomes" id="UP000282837">
    <property type="component" value="Unassembled WGS sequence"/>
</dbReference>